<dbReference type="SUPFAM" id="SSF75138">
    <property type="entry name" value="HprK N-terminal domain-like"/>
    <property type="match status" value="1"/>
</dbReference>
<dbReference type="KEGG" id="hprf:HLPR_08040"/>
<dbReference type="EMBL" id="AP028654">
    <property type="protein sequence ID" value="BEP28473.1"/>
    <property type="molecule type" value="Genomic_DNA"/>
</dbReference>
<protein>
    <recommendedName>
        <fullName evidence="3">DRTGG domain-containing protein</fullName>
    </recommendedName>
</protein>
<evidence type="ECO:0000313" key="1">
    <source>
        <dbReference type="EMBL" id="BEP28473.1"/>
    </source>
</evidence>
<dbReference type="InterPro" id="IPR028979">
    <property type="entry name" value="Ser_kin/Pase_Hpr-like_N_sf"/>
</dbReference>
<accession>A0AAU9EGE9</accession>
<evidence type="ECO:0000313" key="2">
    <source>
        <dbReference type="Proteomes" id="UP001321786"/>
    </source>
</evidence>
<dbReference type="Proteomes" id="UP001321786">
    <property type="component" value="Chromosome"/>
</dbReference>
<sequence length="111" mass="12615">MNINDIYQNFGFIVLNKDYKLVKEVDDLICCDLLSWVMANGKNNAAWITVQIHNNILAVASLLDFSCIIIPNGIKVDDALISKADEEEIVIFSTDLSSYDIFKKFYEFGLK</sequence>
<dbReference type="AlphaFoldDB" id="A0AAU9EGE9"/>
<evidence type="ECO:0008006" key="3">
    <source>
        <dbReference type="Google" id="ProtNLM"/>
    </source>
</evidence>
<dbReference type="RefSeq" id="WP_338536790.1">
    <property type="nucleotide sequence ID" value="NZ_AP028654.1"/>
</dbReference>
<reference evidence="1 2" key="1">
    <citation type="submission" date="2023-08" db="EMBL/GenBank/DDBJ databases">
        <title>Helicovermis profunda gen. nov., sp. nov., a novel mesophilic, fermentative bacterium within the Bacillota from a deep-sea hydrothermal vent chimney.</title>
        <authorList>
            <person name="Miyazaki U."/>
            <person name="Mizutani D."/>
            <person name="Hashimoto Y."/>
            <person name="Tame A."/>
            <person name="Sawayama S."/>
            <person name="Miyazaki J."/>
            <person name="Takai K."/>
            <person name="Nakagawa S."/>
        </authorList>
    </citation>
    <scope>NUCLEOTIDE SEQUENCE [LARGE SCALE GENOMIC DNA]</scope>
    <source>
        <strain evidence="1 2">S502</strain>
    </source>
</reference>
<name>A0AAU9EGE9_9FIRM</name>
<dbReference type="Gene3D" id="3.40.1390.20">
    <property type="entry name" value="HprK N-terminal domain-like"/>
    <property type="match status" value="1"/>
</dbReference>
<proteinExistence type="predicted"/>
<keyword evidence="2" id="KW-1185">Reference proteome</keyword>
<gene>
    <name evidence="1" type="ORF">HLPR_08040</name>
</gene>
<organism evidence="1 2">
    <name type="scientific">Helicovermis profundi</name>
    <dbReference type="NCBI Taxonomy" id="3065157"/>
    <lineage>
        <taxon>Bacteria</taxon>
        <taxon>Bacillati</taxon>
        <taxon>Bacillota</taxon>
        <taxon>Clostridia</taxon>
        <taxon>Helicovermis</taxon>
    </lineage>
</organism>